<organism evidence="1">
    <name type="scientific">mine drainage metagenome</name>
    <dbReference type="NCBI Taxonomy" id="410659"/>
    <lineage>
        <taxon>unclassified sequences</taxon>
        <taxon>metagenomes</taxon>
        <taxon>ecological metagenomes</taxon>
    </lineage>
</organism>
<dbReference type="Gene3D" id="3.40.50.40">
    <property type="match status" value="1"/>
</dbReference>
<protein>
    <submittedName>
        <fullName evidence="1">Uncharacterized protein</fullName>
    </submittedName>
</protein>
<gene>
    <name evidence="1" type="ORF">B1B_00058</name>
</gene>
<name>T1DEA4_9ZZZZ</name>
<dbReference type="AlphaFoldDB" id="T1DEA4"/>
<reference evidence="1" key="2">
    <citation type="journal article" date="2014" name="ISME J.">
        <title>Microbial stratification in low pH oxic and suboxic macroscopic growths along an acid mine drainage.</title>
        <authorList>
            <person name="Mendez-Garcia C."/>
            <person name="Mesa V."/>
            <person name="Sprenger R.R."/>
            <person name="Richter M."/>
            <person name="Diez M.S."/>
            <person name="Solano J."/>
            <person name="Bargiela R."/>
            <person name="Golyshina O.V."/>
            <person name="Manteca A."/>
            <person name="Ramos J.L."/>
            <person name="Gallego J.R."/>
            <person name="Llorente I."/>
            <person name="Martins Dos Santos V.A."/>
            <person name="Jensen O.N."/>
            <person name="Pelaez A.I."/>
            <person name="Sanchez J."/>
            <person name="Ferrer M."/>
        </authorList>
    </citation>
    <scope>NUCLEOTIDE SEQUENCE</scope>
</reference>
<reference evidence="1" key="1">
    <citation type="submission" date="2013-08" db="EMBL/GenBank/DDBJ databases">
        <authorList>
            <person name="Mendez C."/>
            <person name="Richter M."/>
            <person name="Ferrer M."/>
            <person name="Sanchez J."/>
        </authorList>
    </citation>
    <scope>NUCLEOTIDE SEQUENCE</scope>
</reference>
<proteinExistence type="predicted"/>
<sequence length="52" mass="5765">MVNCDDMLSEVAYVKLGFLLGNYDAKKSGEMLGANIAGEITKRTEFSEDFIE</sequence>
<dbReference type="EMBL" id="AUZY01000048">
    <property type="protein sequence ID" value="EQD79724.1"/>
    <property type="molecule type" value="Genomic_DNA"/>
</dbReference>
<accession>T1DEA4</accession>
<comment type="caution">
    <text evidence="1">The sequence shown here is derived from an EMBL/GenBank/DDBJ whole genome shotgun (WGS) entry which is preliminary data.</text>
</comment>
<dbReference type="InterPro" id="IPR027473">
    <property type="entry name" value="L-asparaginase_C"/>
</dbReference>
<evidence type="ECO:0000313" key="1">
    <source>
        <dbReference type="EMBL" id="EQD79724.1"/>
    </source>
</evidence>